<feature type="coiled-coil region" evidence="1">
    <location>
        <begin position="757"/>
        <end position="784"/>
    </location>
</feature>
<dbReference type="Pfam" id="PF13579">
    <property type="entry name" value="Glyco_trans_4_4"/>
    <property type="match status" value="1"/>
</dbReference>
<dbReference type="PANTHER" id="PTHR22916">
    <property type="entry name" value="GLYCOSYLTRANSFERASE"/>
    <property type="match status" value="1"/>
</dbReference>
<feature type="domain" description="Glycosyltransferase 2-like" evidence="3">
    <location>
        <begin position="513"/>
        <end position="675"/>
    </location>
</feature>
<feature type="domain" description="Glycosyltransferase subfamily 4-like N-terminal" evidence="4">
    <location>
        <begin position="111"/>
        <end position="293"/>
    </location>
</feature>
<dbReference type="Proteomes" id="UP000249299">
    <property type="component" value="Unassembled WGS sequence"/>
</dbReference>
<evidence type="ECO:0000256" key="2">
    <source>
        <dbReference type="SAM" id="MobiDB-lite"/>
    </source>
</evidence>
<evidence type="ECO:0000256" key="1">
    <source>
        <dbReference type="SAM" id="Coils"/>
    </source>
</evidence>
<comment type="caution">
    <text evidence="5">The sequence shown here is derived from an EMBL/GenBank/DDBJ whole genome shotgun (WGS) entry which is preliminary data.</text>
</comment>
<dbReference type="AlphaFoldDB" id="A0A327JU33"/>
<dbReference type="InterPro" id="IPR029044">
    <property type="entry name" value="Nucleotide-diphossugar_trans"/>
</dbReference>
<dbReference type="Gene3D" id="3.40.50.2000">
    <property type="entry name" value="Glycogen Phosphorylase B"/>
    <property type="match status" value="2"/>
</dbReference>
<evidence type="ECO:0000313" key="5">
    <source>
        <dbReference type="EMBL" id="RAI26758.1"/>
    </source>
</evidence>
<dbReference type="InterPro" id="IPR028098">
    <property type="entry name" value="Glyco_trans_4-like_N"/>
</dbReference>
<dbReference type="Pfam" id="PF00535">
    <property type="entry name" value="Glycos_transf_2"/>
    <property type="match status" value="1"/>
</dbReference>
<evidence type="ECO:0000313" key="6">
    <source>
        <dbReference type="Proteomes" id="UP000249299"/>
    </source>
</evidence>
<dbReference type="CDD" id="cd03801">
    <property type="entry name" value="GT4_PimA-like"/>
    <property type="match status" value="1"/>
</dbReference>
<feature type="region of interest" description="Disordered" evidence="2">
    <location>
        <begin position="18"/>
        <end position="62"/>
    </location>
</feature>
<name>A0A327JU33_9HYPH</name>
<keyword evidence="1" id="KW-0175">Coiled coil</keyword>
<dbReference type="SUPFAM" id="SSF53448">
    <property type="entry name" value="Nucleotide-diphospho-sugar transferases"/>
    <property type="match status" value="1"/>
</dbReference>
<evidence type="ECO:0000259" key="4">
    <source>
        <dbReference type="Pfam" id="PF13579"/>
    </source>
</evidence>
<dbReference type="PANTHER" id="PTHR22916:SF30">
    <property type="entry name" value="IPT_TIG DOMAIN-CONTAINING PROTEIN"/>
    <property type="match status" value="1"/>
</dbReference>
<organism evidence="5 6">
    <name type="scientific">Rhodobium orientis</name>
    <dbReference type="NCBI Taxonomy" id="34017"/>
    <lineage>
        <taxon>Bacteria</taxon>
        <taxon>Pseudomonadati</taxon>
        <taxon>Pseudomonadota</taxon>
        <taxon>Alphaproteobacteria</taxon>
        <taxon>Hyphomicrobiales</taxon>
        <taxon>Rhodobiaceae</taxon>
        <taxon>Rhodobium</taxon>
    </lineage>
</organism>
<dbReference type="OrthoDB" id="9801954at2"/>
<dbReference type="Pfam" id="PF13692">
    <property type="entry name" value="Glyco_trans_1_4"/>
    <property type="match status" value="1"/>
</dbReference>
<proteinExistence type="predicted"/>
<dbReference type="EMBL" id="NPEV01000026">
    <property type="protein sequence ID" value="RAI26758.1"/>
    <property type="molecule type" value="Genomic_DNA"/>
</dbReference>
<dbReference type="InterPro" id="IPR001173">
    <property type="entry name" value="Glyco_trans_2-like"/>
</dbReference>
<dbReference type="GO" id="GO:0016758">
    <property type="term" value="F:hexosyltransferase activity"/>
    <property type="evidence" value="ECO:0007669"/>
    <property type="project" value="UniProtKB-ARBA"/>
</dbReference>
<accession>A0A327JU33</accession>
<gene>
    <name evidence="5" type="ORF">CH339_12725</name>
</gene>
<dbReference type="Gene3D" id="3.90.550.10">
    <property type="entry name" value="Spore Coat Polysaccharide Biosynthesis Protein SpsA, Chain A"/>
    <property type="match status" value="1"/>
</dbReference>
<evidence type="ECO:0008006" key="7">
    <source>
        <dbReference type="Google" id="ProtNLM"/>
    </source>
</evidence>
<sequence length="808" mass="91174">MIRAASASCLVPPATCCRRAGPLGTPRERGRWQAMDTRADEKRNDDMTDPTAEGREPQTAPYPIDLIEPRHRDADTATFPGLPTFEGTVAPDRPLKVCIATIDVVGPVRNGGIGTAYRYVADFLVSCGHEVTILYGLGQHCENGAIEDWVDFYRERGITFVPMPQPELRSSRGPVGATSRISRLTYEWLKDRDFDVVHVSEWRGVGYYSLLAKNLGLAFKDTVFVVKCSSPTMWNKIGGNVLPDEKRDLILSYMERRSVELADIVVSGSLHMLRWMLDSGYNLVRPRCRVQPNIMLTSTLEEAVPESNEQGQRRPIDEIVFFGRLEPRKGIHIFCEAVDRLVKAGGPLPKKVTFLGKFAKVFDAETHIGERKERWPFEVETITGYDQPMAVHYLRQPGRVAVIPSLLENSSFAIYECLIYQINFLASDRGGNAELIHEDDYDDILFQAHPASLKRQFERVLTHGALVARPSFDNDENNRTWVNWHASLTKPGAIQALSRFPEAPAEPREPLVSVCLAHYERPDMVRHAIRSIEEQTYRNYEVVLVDDGSTSPTTVAFLEELKTDFAARGWQVVVQENAYLGASRNTAARHANGEYLLFMDDDNLAMPNEIETFVHVAERSDADIFTCFSDMFAGDGLPSKENSVSRITPIGPSLTVGAFVNCFGDSNSFVRKNSFDRIGGFTEDYRIGRDDQEFFSRAVINGFKLEVVPETLYWYRRPKPGAGMKAMNYSVSAGQYRVLRPYIAALPLALRNFILYAVGLENKASMLQAENRELQRRIEELEGSAPPAKKKKTPLYLIIYRRIRKLFN</sequence>
<keyword evidence="6" id="KW-1185">Reference proteome</keyword>
<evidence type="ECO:0000259" key="3">
    <source>
        <dbReference type="Pfam" id="PF00535"/>
    </source>
</evidence>
<dbReference type="SUPFAM" id="SSF53756">
    <property type="entry name" value="UDP-Glycosyltransferase/glycogen phosphorylase"/>
    <property type="match status" value="1"/>
</dbReference>
<feature type="compositionally biased region" description="Basic and acidic residues" evidence="2">
    <location>
        <begin position="26"/>
        <end position="56"/>
    </location>
</feature>
<reference evidence="5 6" key="1">
    <citation type="submission" date="2017-07" db="EMBL/GenBank/DDBJ databases">
        <title>Draft Genome Sequences of Select Purple Nonsulfur Bacteria.</title>
        <authorList>
            <person name="Lasarre B."/>
            <person name="Mckinlay J.B."/>
        </authorList>
    </citation>
    <scope>NUCLEOTIDE SEQUENCE [LARGE SCALE GENOMIC DNA]</scope>
    <source>
        <strain evidence="5 6">DSM 11290</strain>
    </source>
</reference>
<dbReference type="CDD" id="cd00761">
    <property type="entry name" value="Glyco_tranf_GTA_type"/>
    <property type="match status" value="1"/>
</dbReference>
<protein>
    <recommendedName>
        <fullName evidence="7">Glycosyltransferase 2-like domain-containing protein</fullName>
    </recommendedName>
</protein>